<dbReference type="RefSeq" id="WP_067660201.1">
    <property type="nucleotide sequence ID" value="NZ_FQXG01000008.1"/>
</dbReference>
<accession>A0A1M5YRM1</accession>
<reference evidence="1 2" key="1">
    <citation type="submission" date="2016-11" db="EMBL/GenBank/DDBJ databases">
        <authorList>
            <person name="Jaros S."/>
            <person name="Januszkiewicz K."/>
            <person name="Wedrychowicz H."/>
        </authorList>
    </citation>
    <scope>NUCLEOTIDE SEQUENCE [LARGE SCALE GENOMIC DNA]</scope>
    <source>
        <strain evidence="1 2">DSM 16917</strain>
    </source>
</reference>
<gene>
    <name evidence="1" type="ORF">SAMN02745129_4344</name>
</gene>
<sequence length="152" mass="17072">MARISAAQREENLARYRQGVVELFWQVGWDELTYGRLSEHLGVRSSTLQAYFPNREAFGDCLKGKVFPVFIGFLDLSSRQGLVSSWTQALEEPRFRMVLELLLGNLVGKYPTDLGRQGLARLNTLLTEQLGEAAQQDLELLLGRSVLAIAQS</sequence>
<dbReference type="STRING" id="299255.SAMN02745129_4344"/>
<dbReference type="SUPFAM" id="SSF46689">
    <property type="entry name" value="Homeodomain-like"/>
    <property type="match status" value="1"/>
</dbReference>
<keyword evidence="2" id="KW-1185">Reference proteome</keyword>
<dbReference type="OrthoDB" id="6214278at2"/>
<evidence type="ECO:0000313" key="1">
    <source>
        <dbReference type="EMBL" id="SHI14695.1"/>
    </source>
</evidence>
<organism evidence="1 2">
    <name type="scientific">Ferrimonas marina</name>
    <dbReference type="NCBI Taxonomy" id="299255"/>
    <lineage>
        <taxon>Bacteria</taxon>
        <taxon>Pseudomonadati</taxon>
        <taxon>Pseudomonadota</taxon>
        <taxon>Gammaproteobacteria</taxon>
        <taxon>Alteromonadales</taxon>
        <taxon>Ferrimonadaceae</taxon>
        <taxon>Ferrimonas</taxon>
    </lineage>
</organism>
<protein>
    <submittedName>
        <fullName evidence="1">Transcriptional regulator, TetR family</fullName>
    </submittedName>
</protein>
<dbReference type="InterPro" id="IPR009057">
    <property type="entry name" value="Homeodomain-like_sf"/>
</dbReference>
<dbReference type="AlphaFoldDB" id="A0A1M5YRM1"/>
<evidence type="ECO:0000313" key="2">
    <source>
        <dbReference type="Proteomes" id="UP000184268"/>
    </source>
</evidence>
<dbReference type="Gene3D" id="1.10.357.10">
    <property type="entry name" value="Tetracycline Repressor, domain 2"/>
    <property type="match status" value="1"/>
</dbReference>
<dbReference type="Pfam" id="PF18285">
    <property type="entry name" value="LuxT_C"/>
    <property type="match status" value="1"/>
</dbReference>
<dbReference type="Proteomes" id="UP000184268">
    <property type="component" value="Unassembled WGS sequence"/>
</dbReference>
<proteinExistence type="predicted"/>
<name>A0A1M5YRM1_9GAMM</name>
<dbReference type="EMBL" id="FQXG01000008">
    <property type="protein sequence ID" value="SHI14695.1"/>
    <property type="molecule type" value="Genomic_DNA"/>
</dbReference>